<keyword evidence="1" id="KW-1133">Transmembrane helix</keyword>
<dbReference type="AlphaFoldDB" id="X1UNP1"/>
<gene>
    <name evidence="2" type="ORF">S12H4_28041</name>
</gene>
<comment type="caution">
    <text evidence="2">The sequence shown here is derived from an EMBL/GenBank/DDBJ whole genome shotgun (WGS) entry which is preliminary data.</text>
</comment>
<evidence type="ECO:0000313" key="2">
    <source>
        <dbReference type="EMBL" id="GAJ01486.1"/>
    </source>
</evidence>
<keyword evidence="1" id="KW-0812">Transmembrane</keyword>
<sequence length="57" mass="6467">MGEIFLEININKKTDKTVLFFILQGLVNYIGTWFIEQVSGLNLPDCSFQPAFVELGD</sequence>
<organism evidence="2">
    <name type="scientific">marine sediment metagenome</name>
    <dbReference type="NCBI Taxonomy" id="412755"/>
    <lineage>
        <taxon>unclassified sequences</taxon>
        <taxon>metagenomes</taxon>
        <taxon>ecological metagenomes</taxon>
    </lineage>
</organism>
<reference evidence="2" key="1">
    <citation type="journal article" date="2014" name="Front. Microbiol.">
        <title>High frequency of phylogenetically diverse reductive dehalogenase-homologous genes in deep subseafloor sedimentary metagenomes.</title>
        <authorList>
            <person name="Kawai M."/>
            <person name="Futagami T."/>
            <person name="Toyoda A."/>
            <person name="Takaki Y."/>
            <person name="Nishi S."/>
            <person name="Hori S."/>
            <person name="Arai W."/>
            <person name="Tsubouchi T."/>
            <person name="Morono Y."/>
            <person name="Uchiyama I."/>
            <person name="Ito T."/>
            <person name="Fujiyama A."/>
            <person name="Inagaki F."/>
            <person name="Takami H."/>
        </authorList>
    </citation>
    <scope>NUCLEOTIDE SEQUENCE</scope>
    <source>
        <strain evidence="2">Expedition CK06-06</strain>
    </source>
</reference>
<name>X1UNP1_9ZZZZ</name>
<dbReference type="EMBL" id="BARW01016054">
    <property type="protein sequence ID" value="GAJ01486.1"/>
    <property type="molecule type" value="Genomic_DNA"/>
</dbReference>
<proteinExistence type="predicted"/>
<protein>
    <submittedName>
        <fullName evidence="2">Uncharacterized protein</fullName>
    </submittedName>
</protein>
<keyword evidence="1" id="KW-0472">Membrane</keyword>
<feature type="transmembrane region" description="Helical" evidence="1">
    <location>
        <begin position="18"/>
        <end position="35"/>
    </location>
</feature>
<evidence type="ECO:0000256" key="1">
    <source>
        <dbReference type="SAM" id="Phobius"/>
    </source>
</evidence>
<accession>X1UNP1</accession>